<evidence type="ECO:0000313" key="5">
    <source>
        <dbReference type="Proteomes" id="UP000224607"/>
    </source>
</evidence>
<evidence type="ECO:0000313" key="2">
    <source>
        <dbReference type="EMBL" id="PHM45766.1"/>
    </source>
</evidence>
<reference evidence="2 5" key="3">
    <citation type="journal article" date="2017" name="Nat. Microbiol.">
        <title>Natural product diversity associated with the nematode symbionts Photorhabdus and Xenorhabdus.</title>
        <authorList>
            <person name="Tobias N.J."/>
            <person name="Wolff H."/>
            <person name="Djahanschiri B."/>
            <person name="Grundmann F."/>
            <person name="Kronenwerth M."/>
            <person name="Shi Y.M."/>
            <person name="Simonyi S."/>
            <person name="Grun P."/>
            <person name="Shapiro-Ilan D."/>
            <person name="Pidot S.J."/>
            <person name="Stinear T.P."/>
            <person name="Ebersberger I."/>
            <person name="Bode H.B."/>
        </authorList>
    </citation>
    <scope>NUCLEOTIDE SEQUENCE [LARGE SCALE GENOMIC DNA]</scope>
    <source>
        <strain evidence="2 5">DSM 17908</strain>
    </source>
</reference>
<keyword evidence="1" id="KW-1133">Transmembrane helix</keyword>
<dbReference type="AlphaFoldDB" id="A0A1I3N6K8"/>
<reference evidence="3" key="1">
    <citation type="submission" date="2016-10" db="EMBL/GenBank/DDBJ databases">
        <authorList>
            <person name="de Groot N.N."/>
        </authorList>
    </citation>
    <scope>NUCLEOTIDE SEQUENCE [LARGE SCALE GENOMIC DNA]</scope>
    <source>
        <strain evidence="3">DSM 17908</strain>
    </source>
</reference>
<sequence length="85" mass="9585">MYDLTSQAAWIHGTLFIIGMAIIIYSLRFIKAVQGKKYLEFIGVVVMVIGVGLVFIAAIYALWLVFIYVLCLLICHNSPLWALFS</sequence>
<gene>
    <name evidence="3" type="ORF">SAMN05421680_105106</name>
    <name evidence="2" type="ORF">Xmau_00154</name>
</gene>
<dbReference type="Proteomes" id="UP000224607">
    <property type="component" value="Unassembled WGS sequence"/>
</dbReference>
<evidence type="ECO:0000313" key="4">
    <source>
        <dbReference type="Proteomes" id="UP000198919"/>
    </source>
</evidence>
<accession>A0A1I3N6K8</accession>
<feature type="transmembrane region" description="Helical" evidence="1">
    <location>
        <begin position="65"/>
        <end position="84"/>
    </location>
</feature>
<dbReference type="Proteomes" id="UP000198919">
    <property type="component" value="Unassembled WGS sequence"/>
</dbReference>
<evidence type="ECO:0000256" key="1">
    <source>
        <dbReference type="SAM" id="Phobius"/>
    </source>
</evidence>
<organism evidence="3 4">
    <name type="scientific">Xenorhabdus mauleonii</name>
    <dbReference type="NCBI Taxonomy" id="351675"/>
    <lineage>
        <taxon>Bacteria</taxon>
        <taxon>Pseudomonadati</taxon>
        <taxon>Pseudomonadota</taxon>
        <taxon>Gammaproteobacteria</taxon>
        <taxon>Enterobacterales</taxon>
        <taxon>Morganellaceae</taxon>
        <taxon>Xenorhabdus</taxon>
    </lineage>
</organism>
<dbReference type="EMBL" id="NITY01000001">
    <property type="protein sequence ID" value="PHM45766.1"/>
    <property type="molecule type" value="Genomic_DNA"/>
</dbReference>
<keyword evidence="1" id="KW-0812">Transmembrane</keyword>
<feature type="transmembrane region" description="Helical" evidence="1">
    <location>
        <begin position="39"/>
        <end position="59"/>
    </location>
</feature>
<protein>
    <submittedName>
        <fullName evidence="3">Uncharacterized protein</fullName>
    </submittedName>
</protein>
<keyword evidence="5" id="KW-1185">Reference proteome</keyword>
<dbReference type="EMBL" id="FORG01000005">
    <property type="protein sequence ID" value="SFJ04911.1"/>
    <property type="molecule type" value="Genomic_DNA"/>
</dbReference>
<name>A0A1I3N6K8_9GAMM</name>
<proteinExistence type="predicted"/>
<evidence type="ECO:0000313" key="3">
    <source>
        <dbReference type="EMBL" id="SFJ04911.1"/>
    </source>
</evidence>
<keyword evidence="1" id="KW-0472">Membrane</keyword>
<feature type="transmembrane region" description="Helical" evidence="1">
    <location>
        <begin position="6"/>
        <end position="27"/>
    </location>
</feature>
<reference evidence="4" key="2">
    <citation type="submission" date="2016-10" db="EMBL/GenBank/DDBJ databases">
        <authorList>
            <person name="Varghese N."/>
            <person name="Submissions S."/>
        </authorList>
    </citation>
    <scope>NUCLEOTIDE SEQUENCE [LARGE SCALE GENOMIC DNA]</scope>
    <source>
        <strain evidence="4">DSM 17908</strain>
    </source>
</reference>